<accession>A0A512C2Z0</accession>
<feature type="transmembrane region" description="Helical" evidence="2">
    <location>
        <begin position="38"/>
        <end position="58"/>
    </location>
</feature>
<dbReference type="PANTHER" id="PTHR33619:SF3">
    <property type="entry name" value="POLYSACCHARIDE EXPORT PROTEIN GFCE-RELATED"/>
    <property type="match status" value="1"/>
</dbReference>
<proteinExistence type="predicted"/>
<keyword evidence="1" id="KW-0732">Signal</keyword>
<keyword evidence="2" id="KW-1133">Transmembrane helix</keyword>
<dbReference type="AlphaFoldDB" id="A0A512C2Z0"/>
<dbReference type="Gene3D" id="3.30.1950.10">
    <property type="entry name" value="wza like domain"/>
    <property type="match status" value="1"/>
</dbReference>
<organism evidence="5 6">
    <name type="scientific">Microvirga aerophila</name>
    <dbReference type="NCBI Taxonomy" id="670291"/>
    <lineage>
        <taxon>Bacteria</taxon>
        <taxon>Pseudomonadati</taxon>
        <taxon>Pseudomonadota</taxon>
        <taxon>Alphaproteobacteria</taxon>
        <taxon>Hyphomicrobiales</taxon>
        <taxon>Methylobacteriaceae</taxon>
        <taxon>Microvirga</taxon>
    </lineage>
</organism>
<dbReference type="RefSeq" id="WP_147023087.1">
    <property type="nucleotide sequence ID" value="NZ_BJYU01000211.1"/>
</dbReference>
<sequence>MTIILMHKDKVPSSEFAYSRRTSGAITKRRYFKVNFKLLNTALGILVWGFVMIIPPVVHAEYLLAAGDVIEFSAAGVPDLKHRSRVDASGEISLPLLGQLKAAGRPLSELRAEVRELLPTKSLRRKTSQGIDIVVVDPEEIALEIAEYRPVFINGDVAKPGEQPYRLGLTVRQVVALSGGYDLLRFRADQNPIMQSADLRSDYQNLWTEFAQTQAQVWRVEAELSDRASLLTSEEELRKLPIGHSVISSILRFEAERLNINRAVHERETMSLRRQIKQTDEQSALVADQMQKTKEGVELAAVELLRAQSLFERGLTPANRLAEERRLMLLTQTQHLQTTERQGQVKKDREELVRKLESFESQRRGELSREMQDSQMKLASVKTRLQAVDEKLTYAGILKSQLTRGKGALPELIIFRRAKAGPDRIRADEDTEVLPGDTIEVSLRSQLGLAAAERQPQTEAQLK</sequence>
<evidence type="ECO:0000313" key="5">
    <source>
        <dbReference type="EMBL" id="GEO18583.1"/>
    </source>
</evidence>
<evidence type="ECO:0000313" key="6">
    <source>
        <dbReference type="Proteomes" id="UP000321085"/>
    </source>
</evidence>
<dbReference type="EMBL" id="BJYU01000211">
    <property type="protein sequence ID" value="GEO18583.1"/>
    <property type="molecule type" value="Genomic_DNA"/>
</dbReference>
<dbReference type="InterPro" id="IPR049712">
    <property type="entry name" value="Poly_export"/>
</dbReference>
<feature type="domain" description="AprE-like long alpha-helical hairpin" evidence="4">
    <location>
        <begin position="200"/>
        <end position="389"/>
    </location>
</feature>
<reference evidence="5 6" key="1">
    <citation type="submission" date="2019-07" db="EMBL/GenBank/DDBJ databases">
        <title>Whole genome shotgun sequence of Microvirga aerophila NBRC 106136.</title>
        <authorList>
            <person name="Hosoyama A."/>
            <person name="Uohara A."/>
            <person name="Ohji S."/>
            <person name="Ichikawa N."/>
        </authorList>
    </citation>
    <scope>NUCLEOTIDE SEQUENCE [LARGE SCALE GENOMIC DNA]</scope>
    <source>
        <strain evidence="5 6">NBRC 106136</strain>
    </source>
</reference>
<keyword evidence="6" id="KW-1185">Reference proteome</keyword>
<dbReference type="InterPro" id="IPR003715">
    <property type="entry name" value="Poly_export_N"/>
</dbReference>
<gene>
    <name evidence="5" type="ORF">MAE02_62790</name>
</gene>
<evidence type="ECO:0000256" key="1">
    <source>
        <dbReference type="ARBA" id="ARBA00022729"/>
    </source>
</evidence>
<dbReference type="PANTHER" id="PTHR33619">
    <property type="entry name" value="POLYSACCHARIDE EXPORT PROTEIN GFCE-RELATED"/>
    <property type="match status" value="1"/>
</dbReference>
<dbReference type="Proteomes" id="UP000321085">
    <property type="component" value="Unassembled WGS sequence"/>
</dbReference>
<dbReference type="InterPro" id="IPR058781">
    <property type="entry name" value="HH_AprE-like"/>
</dbReference>
<evidence type="ECO:0000259" key="3">
    <source>
        <dbReference type="Pfam" id="PF02563"/>
    </source>
</evidence>
<dbReference type="Pfam" id="PF02563">
    <property type="entry name" value="Poly_export"/>
    <property type="match status" value="1"/>
</dbReference>
<dbReference type="GO" id="GO:0015159">
    <property type="term" value="F:polysaccharide transmembrane transporter activity"/>
    <property type="evidence" value="ECO:0007669"/>
    <property type="project" value="InterPro"/>
</dbReference>
<keyword evidence="2" id="KW-0472">Membrane</keyword>
<evidence type="ECO:0000259" key="4">
    <source>
        <dbReference type="Pfam" id="PF25994"/>
    </source>
</evidence>
<name>A0A512C2Z0_9HYPH</name>
<dbReference type="Pfam" id="PF25994">
    <property type="entry name" value="HH_AprE"/>
    <property type="match status" value="1"/>
</dbReference>
<protein>
    <submittedName>
        <fullName evidence="5">Exopolysaccharide biosynthesis protein</fullName>
    </submittedName>
</protein>
<comment type="caution">
    <text evidence="5">The sequence shown here is derived from an EMBL/GenBank/DDBJ whole genome shotgun (WGS) entry which is preliminary data.</text>
</comment>
<feature type="domain" description="Polysaccharide export protein N-terminal" evidence="3">
    <location>
        <begin position="59"/>
        <end position="121"/>
    </location>
</feature>
<dbReference type="Gene3D" id="3.10.560.10">
    <property type="entry name" value="Outer membrane lipoprotein wza domain like"/>
    <property type="match status" value="1"/>
</dbReference>
<evidence type="ECO:0000256" key="2">
    <source>
        <dbReference type="SAM" id="Phobius"/>
    </source>
</evidence>
<keyword evidence="2" id="KW-0812">Transmembrane</keyword>